<evidence type="ECO:0000313" key="7">
    <source>
        <dbReference type="EMBL" id="RAR75996.1"/>
    </source>
</evidence>
<evidence type="ECO:0000256" key="4">
    <source>
        <dbReference type="ARBA" id="ARBA00023163"/>
    </source>
</evidence>
<dbReference type="Gene3D" id="1.10.357.10">
    <property type="entry name" value="Tetracycline Repressor, domain 2"/>
    <property type="match status" value="1"/>
</dbReference>
<dbReference type="InterPro" id="IPR001647">
    <property type="entry name" value="HTH_TetR"/>
</dbReference>
<evidence type="ECO:0000256" key="1">
    <source>
        <dbReference type="ARBA" id="ARBA00022491"/>
    </source>
</evidence>
<dbReference type="Pfam" id="PF08361">
    <property type="entry name" value="TetR_C_2"/>
    <property type="match status" value="1"/>
</dbReference>
<dbReference type="InterPro" id="IPR009057">
    <property type="entry name" value="Homeodomain-like_sf"/>
</dbReference>
<organism evidence="7 8">
    <name type="scientific">Paracidovorax anthurii</name>
    <dbReference type="NCBI Taxonomy" id="78229"/>
    <lineage>
        <taxon>Bacteria</taxon>
        <taxon>Pseudomonadati</taxon>
        <taxon>Pseudomonadota</taxon>
        <taxon>Betaproteobacteria</taxon>
        <taxon>Burkholderiales</taxon>
        <taxon>Comamonadaceae</taxon>
        <taxon>Paracidovorax</taxon>
    </lineage>
</organism>
<dbReference type="GO" id="GO:0000976">
    <property type="term" value="F:transcription cis-regulatory region binding"/>
    <property type="evidence" value="ECO:0007669"/>
    <property type="project" value="TreeGrafter"/>
</dbReference>
<dbReference type="PRINTS" id="PR00455">
    <property type="entry name" value="HTHTETR"/>
</dbReference>
<dbReference type="RefSeq" id="WP_111881366.1">
    <property type="nucleotide sequence ID" value="NZ_CBCSGC010000179.1"/>
</dbReference>
<evidence type="ECO:0000256" key="3">
    <source>
        <dbReference type="ARBA" id="ARBA00023125"/>
    </source>
</evidence>
<proteinExistence type="predicted"/>
<evidence type="ECO:0000256" key="2">
    <source>
        <dbReference type="ARBA" id="ARBA00023015"/>
    </source>
</evidence>
<feature type="domain" description="HTH tetR-type" evidence="6">
    <location>
        <begin position="10"/>
        <end position="70"/>
    </location>
</feature>
<dbReference type="EMBL" id="QLTA01000057">
    <property type="protein sequence ID" value="RAR75996.1"/>
    <property type="molecule type" value="Genomic_DNA"/>
</dbReference>
<dbReference type="SUPFAM" id="SSF48498">
    <property type="entry name" value="Tetracyclin repressor-like, C-terminal domain"/>
    <property type="match status" value="1"/>
</dbReference>
<keyword evidence="3 5" id="KW-0238">DNA-binding</keyword>
<name>A0A328Z113_9BURK</name>
<keyword evidence="4" id="KW-0804">Transcription</keyword>
<comment type="caution">
    <text evidence="7">The sequence shown here is derived from an EMBL/GenBank/DDBJ whole genome shotgun (WGS) entry which is preliminary data.</text>
</comment>
<keyword evidence="1" id="KW-0678">Repressor</keyword>
<keyword evidence="2" id="KW-0805">Transcription regulation</keyword>
<dbReference type="OrthoDB" id="5816932at2"/>
<dbReference type="GO" id="GO:0003700">
    <property type="term" value="F:DNA-binding transcription factor activity"/>
    <property type="evidence" value="ECO:0007669"/>
    <property type="project" value="TreeGrafter"/>
</dbReference>
<dbReference type="PANTHER" id="PTHR30055">
    <property type="entry name" value="HTH-TYPE TRANSCRIPTIONAL REGULATOR RUTR"/>
    <property type="match status" value="1"/>
</dbReference>
<feature type="DNA-binding region" description="H-T-H motif" evidence="5">
    <location>
        <begin position="33"/>
        <end position="52"/>
    </location>
</feature>
<dbReference type="Pfam" id="PF00440">
    <property type="entry name" value="TetR_N"/>
    <property type="match status" value="1"/>
</dbReference>
<accession>A0A328Z113</accession>
<keyword evidence="8" id="KW-1185">Reference proteome</keyword>
<dbReference type="PANTHER" id="PTHR30055:SF240">
    <property type="entry name" value="HTH-TYPE TRANSCRIPTIONAL REGULATOR ACRR"/>
    <property type="match status" value="1"/>
</dbReference>
<dbReference type="InterPro" id="IPR013572">
    <property type="entry name" value="Tscrpt_reg_MAATS_C"/>
</dbReference>
<dbReference type="InterPro" id="IPR050109">
    <property type="entry name" value="HTH-type_TetR-like_transc_reg"/>
</dbReference>
<evidence type="ECO:0000259" key="6">
    <source>
        <dbReference type="PROSITE" id="PS50977"/>
    </source>
</evidence>
<dbReference type="InterPro" id="IPR023772">
    <property type="entry name" value="DNA-bd_HTH_TetR-type_CS"/>
</dbReference>
<gene>
    <name evidence="7" type="ORF">AX018_10577</name>
</gene>
<dbReference type="AlphaFoldDB" id="A0A328Z113"/>
<dbReference type="SUPFAM" id="SSF46689">
    <property type="entry name" value="Homeodomain-like"/>
    <property type="match status" value="1"/>
</dbReference>
<dbReference type="InterPro" id="IPR036271">
    <property type="entry name" value="Tet_transcr_reg_TetR-rel_C_sf"/>
</dbReference>
<evidence type="ECO:0000256" key="5">
    <source>
        <dbReference type="PROSITE-ProRule" id="PRU00335"/>
    </source>
</evidence>
<evidence type="ECO:0000313" key="8">
    <source>
        <dbReference type="Proteomes" id="UP000248856"/>
    </source>
</evidence>
<sequence length="230" mass="25568">MARRTKEDAVATRNSLLDAAERVFYQKGVSHASLNDIAQAAGATRGAIYWHFKDKVDLFNAMMERVTLPLECANGERAGNVRMPPLQHLRAVIDFVLRSLEKDESMRRVFEIAMFRVEYVGELSAVRDRHVEASLEFRQQFANELALAAGEQKLKLSCAPEVAAFGLQALFDGLMQVWMLGDATFGLAETGRAAVDAYLRGLGFEVPATFEPLADGIPWQICQPRHDAVP</sequence>
<reference evidence="7 8" key="1">
    <citation type="submission" date="2018-06" db="EMBL/GenBank/DDBJ databases">
        <title>Genomic Encyclopedia of Archaeal and Bacterial Type Strains, Phase II (KMG-II): from individual species to whole genera.</title>
        <authorList>
            <person name="Goeker M."/>
        </authorList>
    </citation>
    <scope>NUCLEOTIDE SEQUENCE [LARGE SCALE GENOMIC DNA]</scope>
    <source>
        <strain evidence="7 8">CFPB 3232</strain>
    </source>
</reference>
<dbReference type="PROSITE" id="PS01081">
    <property type="entry name" value="HTH_TETR_1"/>
    <property type="match status" value="1"/>
</dbReference>
<protein>
    <submittedName>
        <fullName evidence="7">TetR family transcriptional regulator</fullName>
    </submittedName>
</protein>
<dbReference type="Proteomes" id="UP000248856">
    <property type="component" value="Unassembled WGS sequence"/>
</dbReference>
<dbReference type="PROSITE" id="PS50977">
    <property type="entry name" value="HTH_TETR_2"/>
    <property type="match status" value="1"/>
</dbReference>